<dbReference type="Proteomes" id="UP000248311">
    <property type="component" value="Unassembled WGS sequence"/>
</dbReference>
<evidence type="ECO:0000256" key="1">
    <source>
        <dbReference type="SAM" id="Coils"/>
    </source>
</evidence>
<evidence type="ECO:0000313" key="4">
    <source>
        <dbReference type="EMBL" id="PYE84655.1"/>
    </source>
</evidence>
<feature type="region of interest" description="Disordered" evidence="2">
    <location>
        <begin position="138"/>
        <end position="160"/>
    </location>
</feature>
<dbReference type="OrthoDB" id="7833467at2"/>
<keyword evidence="1" id="KW-0175">Coiled coil</keyword>
<evidence type="ECO:0000313" key="5">
    <source>
        <dbReference type="Proteomes" id="UP000248311"/>
    </source>
</evidence>
<keyword evidence="5" id="KW-1185">Reference proteome</keyword>
<keyword evidence="3" id="KW-1133">Transmembrane helix</keyword>
<proteinExistence type="predicted"/>
<keyword evidence="3" id="KW-0472">Membrane</keyword>
<dbReference type="EMBL" id="QJTE01000002">
    <property type="protein sequence ID" value="PYE84655.1"/>
    <property type="molecule type" value="Genomic_DNA"/>
</dbReference>
<name>A0A318STG6_9RHOB</name>
<sequence length="331" mass="35093">MTGPQGQGLASFDWAAPELALLGAAVVWLIGGLLWLAVVTGFGAAALVAVLVPAGLLGLAGQGLHAQRLARQEAQTLSAQLEALRQDLRGLERASGKQPAAAPSAVETAALPAALERRLAEIAQQQRGTLEALAQISAARPEPAASPRAPSPEPAPAPAEGQQALAFEPDDLDQPALPVATQILALNFPDSAEDRAGIAALRRGLRDHALRQMIQASQDVLTLLGQDGLYMDDMAPDRARPEVWRQFARGERGRAVAALGGIRDKTVLAVTSTRMREDTIFRDAAHHFLRLFDRTLVRLEAEASDVELAALSDTRTARAFMLLGRVTGTFA</sequence>
<evidence type="ECO:0000256" key="3">
    <source>
        <dbReference type="SAM" id="Phobius"/>
    </source>
</evidence>
<feature type="coiled-coil region" evidence="1">
    <location>
        <begin position="67"/>
        <end position="94"/>
    </location>
</feature>
<protein>
    <submittedName>
        <fullName evidence="4">Uncharacterized protein</fullName>
    </submittedName>
</protein>
<feature type="compositionally biased region" description="Low complexity" evidence="2">
    <location>
        <begin position="138"/>
        <end position="148"/>
    </location>
</feature>
<feature type="transmembrane region" description="Helical" evidence="3">
    <location>
        <begin position="44"/>
        <end position="61"/>
    </location>
</feature>
<accession>A0A318STG6</accession>
<keyword evidence="3" id="KW-0812">Transmembrane</keyword>
<reference evidence="4 5" key="1">
    <citation type="submission" date="2018-06" db="EMBL/GenBank/DDBJ databases">
        <title>Genomic Encyclopedia of Type Strains, Phase III (KMG-III): the genomes of soil and plant-associated and newly described type strains.</title>
        <authorList>
            <person name="Whitman W."/>
        </authorList>
    </citation>
    <scope>NUCLEOTIDE SEQUENCE [LARGE SCALE GENOMIC DNA]</scope>
    <source>
        <strain evidence="4 5">CECT 9025</strain>
    </source>
</reference>
<organism evidence="4 5">
    <name type="scientific">Pseudoroseicyclus aestuarii</name>
    <dbReference type="NCBI Taxonomy" id="1795041"/>
    <lineage>
        <taxon>Bacteria</taxon>
        <taxon>Pseudomonadati</taxon>
        <taxon>Pseudomonadota</taxon>
        <taxon>Alphaproteobacteria</taxon>
        <taxon>Rhodobacterales</taxon>
        <taxon>Paracoccaceae</taxon>
        <taxon>Pseudoroseicyclus</taxon>
    </lineage>
</organism>
<comment type="caution">
    <text evidence="4">The sequence shown here is derived from an EMBL/GenBank/DDBJ whole genome shotgun (WGS) entry which is preliminary data.</text>
</comment>
<feature type="transmembrane region" description="Helical" evidence="3">
    <location>
        <begin position="19"/>
        <end position="38"/>
    </location>
</feature>
<dbReference type="AlphaFoldDB" id="A0A318STG6"/>
<evidence type="ECO:0000256" key="2">
    <source>
        <dbReference type="SAM" id="MobiDB-lite"/>
    </source>
</evidence>
<gene>
    <name evidence="4" type="ORF">DFP88_102458</name>
</gene>
<dbReference type="RefSeq" id="WP_110813729.1">
    <property type="nucleotide sequence ID" value="NZ_QJTE01000002.1"/>
</dbReference>